<accession>A0A7J7GRY9</accession>
<dbReference type="AlphaFoldDB" id="A0A7J7GRY9"/>
<protein>
    <submittedName>
        <fullName evidence="2">Uncharacterized protein</fullName>
    </submittedName>
</protein>
<proteinExistence type="predicted"/>
<gene>
    <name evidence="2" type="ORF">HYC85_020343</name>
</gene>
<comment type="caution">
    <text evidence="2">The sequence shown here is derived from an EMBL/GenBank/DDBJ whole genome shotgun (WGS) entry which is preliminary data.</text>
</comment>
<dbReference type="Proteomes" id="UP000593564">
    <property type="component" value="Unassembled WGS sequence"/>
</dbReference>
<evidence type="ECO:0000313" key="3">
    <source>
        <dbReference type="Proteomes" id="UP000593564"/>
    </source>
</evidence>
<feature type="region of interest" description="Disordered" evidence="1">
    <location>
        <begin position="45"/>
        <end position="69"/>
    </location>
</feature>
<dbReference type="EMBL" id="JACBKZ010000009">
    <property type="protein sequence ID" value="KAF5942701.1"/>
    <property type="molecule type" value="Genomic_DNA"/>
</dbReference>
<sequence length="69" mass="8175">MFFPSLISDKVSPVTASVVPHPHFSRGGRKGPSQYTQRQVMFRSLIKPRQKQEEDKRFRFSKNRVKEKR</sequence>
<reference evidence="3" key="1">
    <citation type="journal article" date="2020" name="Nat. Commun.">
        <title>Genome assembly of wild tea tree DASZ reveals pedigree and selection history of tea varieties.</title>
        <authorList>
            <person name="Zhang W."/>
            <person name="Zhang Y."/>
            <person name="Qiu H."/>
            <person name="Guo Y."/>
            <person name="Wan H."/>
            <person name="Zhang X."/>
            <person name="Scossa F."/>
            <person name="Alseekh S."/>
            <person name="Zhang Q."/>
            <person name="Wang P."/>
            <person name="Xu L."/>
            <person name="Schmidt M.H."/>
            <person name="Jia X."/>
            <person name="Li D."/>
            <person name="Zhu A."/>
            <person name="Guo F."/>
            <person name="Chen W."/>
            <person name="Ni D."/>
            <person name="Usadel B."/>
            <person name="Fernie A.R."/>
            <person name="Wen W."/>
        </authorList>
    </citation>
    <scope>NUCLEOTIDE SEQUENCE [LARGE SCALE GENOMIC DNA]</scope>
    <source>
        <strain evidence="3">cv. G240</strain>
    </source>
</reference>
<evidence type="ECO:0000256" key="1">
    <source>
        <dbReference type="SAM" id="MobiDB-lite"/>
    </source>
</evidence>
<keyword evidence="3" id="KW-1185">Reference proteome</keyword>
<organism evidence="2 3">
    <name type="scientific">Camellia sinensis</name>
    <name type="common">Tea plant</name>
    <name type="synonym">Thea sinensis</name>
    <dbReference type="NCBI Taxonomy" id="4442"/>
    <lineage>
        <taxon>Eukaryota</taxon>
        <taxon>Viridiplantae</taxon>
        <taxon>Streptophyta</taxon>
        <taxon>Embryophyta</taxon>
        <taxon>Tracheophyta</taxon>
        <taxon>Spermatophyta</taxon>
        <taxon>Magnoliopsida</taxon>
        <taxon>eudicotyledons</taxon>
        <taxon>Gunneridae</taxon>
        <taxon>Pentapetalae</taxon>
        <taxon>asterids</taxon>
        <taxon>Ericales</taxon>
        <taxon>Theaceae</taxon>
        <taxon>Camellia</taxon>
    </lineage>
</organism>
<evidence type="ECO:0000313" key="2">
    <source>
        <dbReference type="EMBL" id="KAF5942701.1"/>
    </source>
</evidence>
<name>A0A7J7GRY9_CAMSI</name>
<reference evidence="2 3" key="2">
    <citation type="submission" date="2020-07" db="EMBL/GenBank/DDBJ databases">
        <title>Genome assembly of wild tea tree DASZ reveals pedigree and selection history of tea varieties.</title>
        <authorList>
            <person name="Zhang W."/>
        </authorList>
    </citation>
    <scope>NUCLEOTIDE SEQUENCE [LARGE SCALE GENOMIC DNA]</scope>
    <source>
        <strain evidence="3">cv. G240</strain>
        <tissue evidence="2">Leaf</tissue>
    </source>
</reference>
<feature type="compositionally biased region" description="Basic residues" evidence="1">
    <location>
        <begin position="59"/>
        <end position="69"/>
    </location>
</feature>